<evidence type="ECO:0000256" key="14">
    <source>
        <dbReference type="ARBA" id="ARBA00049244"/>
    </source>
</evidence>
<dbReference type="AlphaFoldDB" id="A0A5B0X1W0"/>
<keyword evidence="7 15" id="KW-0235">DNA replication</keyword>
<comment type="similarity">
    <text evidence="2 15">Belongs to the DNA polymerase type-Y family.</text>
</comment>
<comment type="subunit">
    <text evidence="15">Monomer.</text>
</comment>
<evidence type="ECO:0000259" key="16">
    <source>
        <dbReference type="PROSITE" id="PS50173"/>
    </source>
</evidence>
<keyword evidence="13 15" id="KW-0234">DNA repair</keyword>
<dbReference type="Pfam" id="PF00817">
    <property type="entry name" value="IMS"/>
    <property type="match status" value="1"/>
</dbReference>
<evidence type="ECO:0000256" key="4">
    <source>
        <dbReference type="ARBA" id="ARBA00022490"/>
    </source>
</evidence>
<evidence type="ECO:0000256" key="2">
    <source>
        <dbReference type="ARBA" id="ARBA00010945"/>
    </source>
</evidence>
<dbReference type="RefSeq" id="WP_149610427.1">
    <property type="nucleotide sequence ID" value="NZ_VTUX01000002.1"/>
</dbReference>
<dbReference type="GO" id="GO:0000287">
    <property type="term" value="F:magnesium ion binding"/>
    <property type="evidence" value="ECO:0007669"/>
    <property type="project" value="UniProtKB-UniRule"/>
</dbReference>
<dbReference type="PROSITE" id="PS50173">
    <property type="entry name" value="UMUC"/>
    <property type="match status" value="1"/>
</dbReference>
<dbReference type="EMBL" id="VTUX01000002">
    <property type="protein sequence ID" value="KAA1193320.1"/>
    <property type="molecule type" value="Genomic_DNA"/>
</dbReference>
<keyword evidence="6 15" id="KW-0548">Nucleotidyltransferase</keyword>
<dbReference type="Pfam" id="PF21999">
    <property type="entry name" value="IMS_HHH_1"/>
    <property type="match status" value="1"/>
</dbReference>
<dbReference type="Gene3D" id="1.10.150.20">
    <property type="entry name" value="5' to 3' exonuclease, C-terminal subdomain"/>
    <property type="match status" value="1"/>
</dbReference>
<gene>
    <name evidence="15 17" type="primary">dinB</name>
    <name evidence="17" type="ORF">F0M18_05620</name>
</gene>
<evidence type="ECO:0000256" key="7">
    <source>
        <dbReference type="ARBA" id="ARBA00022705"/>
    </source>
</evidence>
<evidence type="ECO:0000256" key="8">
    <source>
        <dbReference type="ARBA" id="ARBA00022723"/>
    </source>
</evidence>
<dbReference type="PANTHER" id="PTHR11076:SF33">
    <property type="entry name" value="DNA POLYMERASE KAPPA"/>
    <property type="match status" value="1"/>
</dbReference>
<dbReference type="InterPro" id="IPR043128">
    <property type="entry name" value="Rev_trsase/Diguanyl_cyclase"/>
</dbReference>
<keyword evidence="12 15" id="KW-0238">DNA-binding</keyword>
<evidence type="ECO:0000313" key="18">
    <source>
        <dbReference type="Proteomes" id="UP000323708"/>
    </source>
</evidence>
<feature type="domain" description="UmuC" evidence="16">
    <location>
        <begin position="7"/>
        <end position="188"/>
    </location>
</feature>
<feature type="binding site" evidence="15">
    <location>
        <position position="11"/>
    </location>
    <ligand>
        <name>Mg(2+)</name>
        <dbReference type="ChEBI" id="CHEBI:18420"/>
    </ligand>
</feature>
<keyword evidence="18" id="KW-1185">Reference proteome</keyword>
<organism evidence="17 18">
    <name type="scientific">Pseudohalioglobus sediminis</name>
    <dbReference type="NCBI Taxonomy" id="2606449"/>
    <lineage>
        <taxon>Bacteria</taxon>
        <taxon>Pseudomonadati</taxon>
        <taxon>Pseudomonadota</taxon>
        <taxon>Gammaproteobacteria</taxon>
        <taxon>Cellvibrionales</taxon>
        <taxon>Halieaceae</taxon>
        <taxon>Pseudohalioglobus</taxon>
    </lineage>
</organism>
<sequence>MANTRKIIHVDADSFYASVEMREDPSLRNRPLAVGGSAEGRGVIATCNYEARAFGVHSAMSSRVALRRCPQLVIVKPRFELYRQVSRQFHDVFRRYTDRIEPLSLDEAYLDVSDCTDCQGSATRIAEAIRRQIREELQLTVSAGVAPNKFLAKVGSDWDKPDGCFTIAPQDVADFVRDLPVSRINGVGAVTASRLAKLGARTCGELQQVPLTLLLRHFGKYGSRLAQLAQGIDNREVKTSRIRKSISVENTYREDIDSPQAMDAALAALLDELETRFHRIEEQYRPSKRLVKVRFNDFSRTTVEELIPENGDHWLNTGAYHALLRQAWERGRKPVRLLGAGLRLAPRRADDHEQLALFGEDAD</sequence>
<dbReference type="Gene3D" id="3.40.1170.60">
    <property type="match status" value="1"/>
</dbReference>
<evidence type="ECO:0000256" key="6">
    <source>
        <dbReference type="ARBA" id="ARBA00022695"/>
    </source>
</evidence>
<proteinExistence type="inferred from homology"/>
<comment type="subcellular location">
    <subcellularLocation>
        <location evidence="1 15">Cytoplasm</location>
    </subcellularLocation>
</comment>
<comment type="caution">
    <text evidence="17">The sequence shown here is derived from an EMBL/GenBank/DDBJ whole genome shotgun (WGS) entry which is preliminary data.</text>
</comment>
<keyword evidence="8 15" id="KW-0479">Metal-binding</keyword>
<name>A0A5B0X1W0_9GAMM</name>
<dbReference type="Gene3D" id="3.30.70.270">
    <property type="match status" value="1"/>
</dbReference>
<comment type="catalytic activity">
    <reaction evidence="14 15">
        <text>DNA(n) + a 2'-deoxyribonucleoside 5'-triphosphate = DNA(n+1) + diphosphate</text>
        <dbReference type="Rhea" id="RHEA:22508"/>
        <dbReference type="Rhea" id="RHEA-COMP:17339"/>
        <dbReference type="Rhea" id="RHEA-COMP:17340"/>
        <dbReference type="ChEBI" id="CHEBI:33019"/>
        <dbReference type="ChEBI" id="CHEBI:61560"/>
        <dbReference type="ChEBI" id="CHEBI:173112"/>
        <dbReference type="EC" id="2.7.7.7"/>
    </reaction>
</comment>
<dbReference type="CDD" id="cd03586">
    <property type="entry name" value="PolY_Pol_IV_kappa"/>
    <property type="match status" value="1"/>
</dbReference>
<keyword evidence="5 15" id="KW-0808">Transferase</keyword>
<dbReference type="GO" id="GO:0006281">
    <property type="term" value="P:DNA repair"/>
    <property type="evidence" value="ECO:0007669"/>
    <property type="project" value="UniProtKB-UniRule"/>
</dbReference>
<evidence type="ECO:0000256" key="13">
    <source>
        <dbReference type="ARBA" id="ARBA00023204"/>
    </source>
</evidence>
<comment type="cofactor">
    <cofactor evidence="15">
        <name>Mg(2+)</name>
        <dbReference type="ChEBI" id="CHEBI:18420"/>
    </cofactor>
    <text evidence="15">Binds 2 magnesium ions per subunit.</text>
</comment>
<dbReference type="FunFam" id="3.40.1170.60:FF:000001">
    <property type="entry name" value="DNA polymerase IV"/>
    <property type="match status" value="1"/>
</dbReference>
<dbReference type="GO" id="GO:0003887">
    <property type="term" value="F:DNA-directed DNA polymerase activity"/>
    <property type="evidence" value="ECO:0007669"/>
    <property type="project" value="UniProtKB-UniRule"/>
</dbReference>
<dbReference type="SUPFAM" id="SSF56672">
    <property type="entry name" value="DNA/RNA polymerases"/>
    <property type="match status" value="1"/>
</dbReference>
<keyword evidence="9 15" id="KW-0227">DNA damage</keyword>
<feature type="site" description="Substrate discrimination" evidence="15">
    <location>
        <position position="16"/>
    </location>
</feature>
<dbReference type="HAMAP" id="MF_01113">
    <property type="entry name" value="DNApol_IV"/>
    <property type="match status" value="1"/>
</dbReference>
<dbReference type="Gene3D" id="3.30.1490.100">
    <property type="entry name" value="DNA polymerase, Y-family, little finger domain"/>
    <property type="match status" value="1"/>
</dbReference>
<dbReference type="Proteomes" id="UP000323708">
    <property type="component" value="Unassembled WGS sequence"/>
</dbReference>
<evidence type="ECO:0000256" key="5">
    <source>
        <dbReference type="ARBA" id="ARBA00022679"/>
    </source>
</evidence>
<evidence type="ECO:0000256" key="12">
    <source>
        <dbReference type="ARBA" id="ARBA00023125"/>
    </source>
</evidence>
<dbReference type="PANTHER" id="PTHR11076">
    <property type="entry name" value="DNA REPAIR POLYMERASE UMUC / TRANSFERASE FAMILY MEMBER"/>
    <property type="match status" value="1"/>
</dbReference>
<comment type="function">
    <text evidence="15">Poorly processive, error-prone DNA polymerase involved in untargeted mutagenesis. Copies undamaged DNA at stalled replication forks, which arise in vivo from mismatched or misaligned primer ends. These misaligned primers can be extended by PolIV. Exhibits no 3'-5' exonuclease (proofreading) activity. May be involved in translesional synthesis, in conjunction with the beta clamp from PolIII.</text>
</comment>
<evidence type="ECO:0000256" key="15">
    <source>
        <dbReference type="HAMAP-Rule" id="MF_01113"/>
    </source>
</evidence>
<dbReference type="InterPro" id="IPR043502">
    <property type="entry name" value="DNA/RNA_pol_sf"/>
</dbReference>
<dbReference type="GO" id="GO:0042276">
    <property type="term" value="P:error-prone translesion synthesis"/>
    <property type="evidence" value="ECO:0007669"/>
    <property type="project" value="TreeGrafter"/>
</dbReference>
<reference evidence="17 18" key="1">
    <citation type="submission" date="2019-09" db="EMBL/GenBank/DDBJ databases">
        <authorList>
            <person name="Chen X.-Y."/>
        </authorList>
    </citation>
    <scope>NUCLEOTIDE SEQUENCE [LARGE SCALE GENOMIC DNA]</scope>
    <source>
        <strain evidence="17 18">NY5</strain>
    </source>
</reference>
<dbReference type="SUPFAM" id="SSF100879">
    <property type="entry name" value="Lesion bypass DNA polymerase (Y-family), little finger domain"/>
    <property type="match status" value="1"/>
</dbReference>
<keyword evidence="11 15" id="KW-0239">DNA-directed DNA polymerase</keyword>
<evidence type="ECO:0000256" key="3">
    <source>
        <dbReference type="ARBA" id="ARBA00022457"/>
    </source>
</evidence>
<dbReference type="EC" id="2.7.7.7" evidence="15"/>
<feature type="active site" evidence="15">
    <location>
        <position position="107"/>
    </location>
</feature>
<evidence type="ECO:0000256" key="9">
    <source>
        <dbReference type="ARBA" id="ARBA00022763"/>
    </source>
</evidence>
<accession>A0A5B0X1W0</accession>
<dbReference type="NCBIfam" id="NF002677">
    <property type="entry name" value="PRK02406.1"/>
    <property type="match status" value="1"/>
</dbReference>
<evidence type="ECO:0000256" key="11">
    <source>
        <dbReference type="ARBA" id="ARBA00022932"/>
    </source>
</evidence>
<evidence type="ECO:0000256" key="1">
    <source>
        <dbReference type="ARBA" id="ARBA00004496"/>
    </source>
</evidence>
<protein>
    <recommendedName>
        <fullName evidence="15">DNA polymerase IV</fullName>
        <shortName evidence="15">Pol IV</shortName>
        <ecNumber evidence="15">2.7.7.7</ecNumber>
    </recommendedName>
</protein>
<dbReference type="InterPro" id="IPR022880">
    <property type="entry name" value="DNApol_IV"/>
</dbReference>
<dbReference type="InterPro" id="IPR053848">
    <property type="entry name" value="IMS_HHH_1"/>
</dbReference>
<keyword evidence="4 15" id="KW-0963">Cytoplasm</keyword>
<evidence type="ECO:0000256" key="10">
    <source>
        <dbReference type="ARBA" id="ARBA00022842"/>
    </source>
</evidence>
<dbReference type="InterPro" id="IPR017961">
    <property type="entry name" value="DNA_pol_Y-fam_little_finger"/>
</dbReference>
<dbReference type="GO" id="GO:0005829">
    <property type="term" value="C:cytosol"/>
    <property type="evidence" value="ECO:0007669"/>
    <property type="project" value="TreeGrafter"/>
</dbReference>
<keyword evidence="10 15" id="KW-0460">Magnesium</keyword>
<dbReference type="InterPro" id="IPR001126">
    <property type="entry name" value="UmuC"/>
</dbReference>
<dbReference type="GO" id="GO:0003684">
    <property type="term" value="F:damaged DNA binding"/>
    <property type="evidence" value="ECO:0007669"/>
    <property type="project" value="InterPro"/>
</dbReference>
<keyword evidence="3 15" id="KW-0515">Mutator protein</keyword>
<dbReference type="GO" id="GO:0009432">
    <property type="term" value="P:SOS response"/>
    <property type="evidence" value="ECO:0007669"/>
    <property type="project" value="TreeGrafter"/>
</dbReference>
<evidence type="ECO:0000313" key="17">
    <source>
        <dbReference type="EMBL" id="KAA1193320.1"/>
    </source>
</evidence>
<dbReference type="InterPro" id="IPR050116">
    <property type="entry name" value="DNA_polymerase-Y"/>
</dbReference>
<feature type="binding site" evidence="15">
    <location>
        <position position="106"/>
    </location>
    <ligand>
        <name>Mg(2+)</name>
        <dbReference type="ChEBI" id="CHEBI:18420"/>
    </ligand>
</feature>
<dbReference type="GO" id="GO:0006261">
    <property type="term" value="P:DNA-templated DNA replication"/>
    <property type="evidence" value="ECO:0007669"/>
    <property type="project" value="UniProtKB-UniRule"/>
</dbReference>
<dbReference type="InterPro" id="IPR036775">
    <property type="entry name" value="DNA_pol_Y-fam_lit_finger_sf"/>
</dbReference>
<dbReference type="Pfam" id="PF11799">
    <property type="entry name" value="IMS_C"/>
    <property type="match status" value="1"/>
</dbReference>